<keyword evidence="2" id="KW-0805">Transcription regulation</keyword>
<dbReference type="InterPro" id="IPR013324">
    <property type="entry name" value="RNA_pol_sigma_r3/r4-like"/>
</dbReference>
<dbReference type="SUPFAM" id="SSF88946">
    <property type="entry name" value="Sigma2 domain of RNA polymerase sigma factors"/>
    <property type="match status" value="1"/>
</dbReference>
<protein>
    <submittedName>
        <fullName evidence="7">RNA polymerase sigma-70 factor</fullName>
    </submittedName>
</protein>
<gene>
    <name evidence="7" type="ORF">K1Y79_01700</name>
</gene>
<keyword evidence="8" id="KW-1185">Reference proteome</keyword>
<dbReference type="Pfam" id="PF08281">
    <property type="entry name" value="Sigma70_r4_2"/>
    <property type="match status" value="1"/>
</dbReference>
<proteinExistence type="inferred from homology"/>
<dbReference type="PANTHER" id="PTHR43133:SF46">
    <property type="entry name" value="RNA POLYMERASE SIGMA-70 FACTOR ECF SUBFAMILY"/>
    <property type="match status" value="1"/>
</dbReference>
<evidence type="ECO:0000256" key="1">
    <source>
        <dbReference type="ARBA" id="ARBA00010641"/>
    </source>
</evidence>
<dbReference type="InterPro" id="IPR007627">
    <property type="entry name" value="RNA_pol_sigma70_r2"/>
</dbReference>
<dbReference type="RefSeq" id="WP_220248269.1">
    <property type="nucleotide sequence ID" value="NZ_JAICCF010000001.1"/>
</dbReference>
<dbReference type="PANTHER" id="PTHR43133">
    <property type="entry name" value="RNA POLYMERASE ECF-TYPE SIGMA FACTO"/>
    <property type="match status" value="1"/>
</dbReference>
<dbReference type="NCBIfam" id="TIGR02985">
    <property type="entry name" value="Sig70_bacteroi1"/>
    <property type="match status" value="1"/>
</dbReference>
<evidence type="ECO:0000259" key="5">
    <source>
        <dbReference type="Pfam" id="PF04542"/>
    </source>
</evidence>
<evidence type="ECO:0000256" key="3">
    <source>
        <dbReference type="ARBA" id="ARBA00023082"/>
    </source>
</evidence>
<evidence type="ECO:0000259" key="6">
    <source>
        <dbReference type="Pfam" id="PF08281"/>
    </source>
</evidence>
<feature type="domain" description="RNA polymerase sigma factor 70 region 4 type 2" evidence="6">
    <location>
        <begin position="125"/>
        <end position="175"/>
    </location>
</feature>
<dbReference type="Proteomes" id="UP000812961">
    <property type="component" value="Unassembled WGS sequence"/>
</dbReference>
<reference evidence="7 8" key="1">
    <citation type="submission" date="2021-08" db="EMBL/GenBank/DDBJ databases">
        <title>The genome sequence of Chitinophaga sp. B61.</title>
        <authorList>
            <person name="Zhang X."/>
        </authorList>
    </citation>
    <scope>NUCLEOTIDE SEQUENCE [LARGE SCALE GENOMIC DNA]</scope>
    <source>
        <strain evidence="7 8">B61</strain>
    </source>
</reference>
<dbReference type="EMBL" id="JAICCF010000001">
    <property type="protein sequence ID" value="MBW8683036.1"/>
    <property type="molecule type" value="Genomic_DNA"/>
</dbReference>
<dbReference type="InterPro" id="IPR013249">
    <property type="entry name" value="RNA_pol_sigma70_r4_t2"/>
</dbReference>
<dbReference type="Pfam" id="PF04542">
    <property type="entry name" value="Sigma70_r2"/>
    <property type="match status" value="1"/>
</dbReference>
<dbReference type="NCBIfam" id="TIGR02937">
    <property type="entry name" value="sigma70-ECF"/>
    <property type="match status" value="1"/>
</dbReference>
<dbReference type="InterPro" id="IPR014284">
    <property type="entry name" value="RNA_pol_sigma-70_dom"/>
</dbReference>
<dbReference type="CDD" id="cd06171">
    <property type="entry name" value="Sigma70_r4"/>
    <property type="match status" value="1"/>
</dbReference>
<sequence length="185" mass="21296">MGVVESLTDAELAGQLPHADKAAVKEIYIRYKESLLNYARKMLGDDDLAADTVSDVFANLLTNQQQLKINTSLESYLYRSVKNSVLNQFDKEQHRQRYVNSIKEFYSRGTHATDELIIERELKHRIENAVAAFPPKMREIFDLSRKEHLSRKEIAQVTRVTEGTVNTQLNRALKILRSKLTSILF</sequence>
<accession>A0ABS7G5V5</accession>
<comment type="caution">
    <text evidence="7">The sequence shown here is derived from an EMBL/GenBank/DDBJ whole genome shotgun (WGS) entry which is preliminary data.</text>
</comment>
<dbReference type="InterPro" id="IPR036388">
    <property type="entry name" value="WH-like_DNA-bd_sf"/>
</dbReference>
<name>A0ABS7G5V5_9BACT</name>
<comment type="similarity">
    <text evidence="1">Belongs to the sigma-70 factor family. ECF subfamily.</text>
</comment>
<evidence type="ECO:0000313" key="7">
    <source>
        <dbReference type="EMBL" id="MBW8683036.1"/>
    </source>
</evidence>
<dbReference type="Gene3D" id="1.10.10.10">
    <property type="entry name" value="Winged helix-like DNA-binding domain superfamily/Winged helix DNA-binding domain"/>
    <property type="match status" value="1"/>
</dbReference>
<organism evidence="7 8">
    <name type="scientific">Chitinophaga rhizophila</name>
    <dbReference type="NCBI Taxonomy" id="2866212"/>
    <lineage>
        <taxon>Bacteria</taxon>
        <taxon>Pseudomonadati</taxon>
        <taxon>Bacteroidota</taxon>
        <taxon>Chitinophagia</taxon>
        <taxon>Chitinophagales</taxon>
        <taxon>Chitinophagaceae</taxon>
        <taxon>Chitinophaga</taxon>
    </lineage>
</organism>
<keyword evidence="4" id="KW-0804">Transcription</keyword>
<keyword evidence="3" id="KW-0731">Sigma factor</keyword>
<dbReference type="InterPro" id="IPR013325">
    <property type="entry name" value="RNA_pol_sigma_r2"/>
</dbReference>
<evidence type="ECO:0000313" key="8">
    <source>
        <dbReference type="Proteomes" id="UP000812961"/>
    </source>
</evidence>
<dbReference type="Gene3D" id="1.10.1740.10">
    <property type="match status" value="1"/>
</dbReference>
<evidence type="ECO:0000256" key="4">
    <source>
        <dbReference type="ARBA" id="ARBA00023163"/>
    </source>
</evidence>
<feature type="domain" description="RNA polymerase sigma-70 region 2" evidence="5">
    <location>
        <begin position="28"/>
        <end position="93"/>
    </location>
</feature>
<evidence type="ECO:0000256" key="2">
    <source>
        <dbReference type="ARBA" id="ARBA00023015"/>
    </source>
</evidence>
<dbReference type="InterPro" id="IPR039425">
    <property type="entry name" value="RNA_pol_sigma-70-like"/>
</dbReference>
<dbReference type="InterPro" id="IPR014327">
    <property type="entry name" value="RNA_pol_sigma70_bacteroid"/>
</dbReference>
<dbReference type="SUPFAM" id="SSF88659">
    <property type="entry name" value="Sigma3 and sigma4 domains of RNA polymerase sigma factors"/>
    <property type="match status" value="1"/>
</dbReference>